<gene>
    <name evidence="4" type="ORF">CUU63_06120</name>
</gene>
<organism evidence="4 5">
    <name type="scientific">Bacillus halotolerans</name>
    <dbReference type="NCBI Taxonomy" id="260554"/>
    <lineage>
        <taxon>Bacteria</taxon>
        <taxon>Bacillati</taxon>
        <taxon>Bacillota</taxon>
        <taxon>Bacilli</taxon>
        <taxon>Bacillales</taxon>
        <taxon>Bacillaceae</taxon>
        <taxon>Bacillus</taxon>
    </lineage>
</organism>
<reference evidence="4 5" key="1">
    <citation type="submission" date="2017-12" db="EMBL/GenBank/DDBJ databases">
        <title>Comparative Functional Genomics of Dry Heat Resistant strains isolated from the Viking Spacecraft.</title>
        <authorList>
            <person name="Seuylemezian A."/>
            <person name="Cooper K."/>
            <person name="Vaishampayan P."/>
        </authorList>
    </citation>
    <scope>NUCLEOTIDE SEQUENCE [LARGE SCALE GENOMIC DNA]</scope>
    <source>
        <strain evidence="4 5">V48-19</strain>
    </source>
</reference>
<keyword evidence="1" id="KW-0175">Coiled coil</keyword>
<name>A0A9Q6F2R4_9BACI</name>
<dbReference type="InterPro" id="IPR048198">
    <property type="entry name" value="YtrI"/>
</dbReference>
<accession>A0A9Q6F2R4</accession>
<dbReference type="Proteomes" id="UP000234803">
    <property type="component" value="Unassembled WGS sequence"/>
</dbReference>
<evidence type="ECO:0000259" key="3">
    <source>
        <dbReference type="Pfam" id="PF26347"/>
    </source>
</evidence>
<dbReference type="NCBIfam" id="NF041479">
    <property type="entry name" value="spor_membprot_YtrI"/>
    <property type="match status" value="1"/>
</dbReference>
<feature type="coiled-coil region" evidence="1">
    <location>
        <begin position="54"/>
        <end position="81"/>
    </location>
</feature>
<feature type="domain" description="Sporulation membrane protein YtrI C-terminal" evidence="3">
    <location>
        <begin position="89"/>
        <end position="172"/>
    </location>
</feature>
<dbReference type="Pfam" id="PF26347">
    <property type="entry name" value="YtrI_sporulation"/>
    <property type="match status" value="1"/>
</dbReference>
<feature type="transmembrane region" description="Helical" evidence="2">
    <location>
        <begin position="24"/>
        <end position="46"/>
    </location>
</feature>
<dbReference type="EMBL" id="PGUV01000003">
    <property type="protein sequence ID" value="PLS08806.1"/>
    <property type="molecule type" value="Genomic_DNA"/>
</dbReference>
<sequence>MADAGAYFFMRVPQHYKKPGWQRFFAGMMCGAVISWFFFLFTYGTFQEEQVSLIEKQKEHVKDLNDQISIYQEDLHKLNEDNKRKLLIQSVDVKLLNGEKYKISQPDKTKFEEHVKDDISEVITKDIESVYKTKELLKRTIENKVYTINEKKYEAAVKELIIYTRLSVEIEISFAT</sequence>
<comment type="caution">
    <text evidence="4">The sequence shown here is derived from an EMBL/GenBank/DDBJ whole genome shotgun (WGS) entry which is preliminary data.</text>
</comment>
<dbReference type="KEGG" id="bht:DIC78_16980"/>
<dbReference type="InterPro" id="IPR058620">
    <property type="entry name" value="YtrI_C"/>
</dbReference>
<evidence type="ECO:0000256" key="2">
    <source>
        <dbReference type="SAM" id="Phobius"/>
    </source>
</evidence>
<protein>
    <submittedName>
        <fullName evidence="4">Sporulation protein</fullName>
    </submittedName>
</protein>
<dbReference type="AlphaFoldDB" id="A0A9Q6F2R4"/>
<proteinExistence type="predicted"/>
<keyword evidence="2" id="KW-0812">Transmembrane</keyword>
<evidence type="ECO:0000313" key="5">
    <source>
        <dbReference type="Proteomes" id="UP000234803"/>
    </source>
</evidence>
<keyword evidence="2" id="KW-1133">Transmembrane helix</keyword>
<keyword evidence="2" id="KW-0472">Membrane</keyword>
<evidence type="ECO:0000313" key="4">
    <source>
        <dbReference type="EMBL" id="PLS08806.1"/>
    </source>
</evidence>
<evidence type="ECO:0000256" key="1">
    <source>
        <dbReference type="SAM" id="Coils"/>
    </source>
</evidence>